<evidence type="ECO:0000313" key="1">
    <source>
        <dbReference type="EMBL" id="GLJ58446.1"/>
    </source>
</evidence>
<evidence type="ECO:0000313" key="2">
    <source>
        <dbReference type="EMBL" id="GLJ58607.1"/>
    </source>
</evidence>
<sequence length="88" mass="9530">MSRPLAIDAAVPYPYYSKGNTGPFVLSSIAKKGTGMKKNHSAVGVTSGVTQPVGWAGRRGDWWSDPTGPFHSIPYWNAVQATFIIYIT</sequence>
<dbReference type="EMBL" id="BSEH01000381">
    <property type="protein sequence ID" value="GLJ58446.1"/>
    <property type="molecule type" value="Genomic_DNA"/>
</dbReference>
<dbReference type="Proteomes" id="UP001234787">
    <property type="component" value="Unassembled WGS sequence"/>
</dbReference>
<evidence type="ECO:0000313" key="3">
    <source>
        <dbReference type="Proteomes" id="UP001234787"/>
    </source>
</evidence>
<accession>A0AAD3NRN5</accession>
<organism evidence="1 3">
    <name type="scientific">Cryptomeria japonica</name>
    <name type="common">Japanese cedar</name>
    <name type="synonym">Cupressus japonica</name>
    <dbReference type="NCBI Taxonomy" id="3369"/>
    <lineage>
        <taxon>Eukaryota</taxon>
        <taxon>Viridiplantae</taxon>
        <taxon>Streptophyta</taxon>
        <taxon>Embryophyta</taxon>
        <taxon>Tracheophyta</taxon>
        <taxon>Spermatophyta</taxon>
        <taxon>Pinopsida</taxon>
        <taxon>Pinidae</taxon>
        <taxon>Conifers II</taxon>
        <taxon>Cupressales</taxon>
        <taxon>Cupressaceae</taxon>
        <taxon>Cryptomeria</taxon>
    </lineage>
</organism>
<protein>
    <submittedName>
        <fullName evidence="1">Uncharacterized protein</fullName>
    </submittedName>
</protein>
<comment type="caution">
    <text evidence="1">The sequence shown here is derived from an EMBL/GenBank/DDBJ whole genome shotgun (WGS) entry which is preliminary data.</text>
</comment>
<proteinExistence type="predicted"/>
<dbReference type="EMBL" id="BSEH01000454">
    <property type="protein sequence ID" value="GLJ58607.1"/>
    <property type="molecule type" value="Genomic_DNA"/>
</dbReference>
<reference evidence="1" key="1">
    <citation type="submission" date="2022-12" db="EMBL/GenBank/DDBJ databases">
        <title>Chromosome-Level Genome Assembly of Japanese Cedar (Cryptomeriajaponica D. Don).</title>
        <authorList>
            <person name="Fujino T."/>
            <person name="Yamaguchi K."/>
            <person name="Yokoyama T."/>
            <person name="Hamanaka T."/>
            <person name="Harazono Y."/>
            <person name="Kamada H."/>
            <person name="Kobayashi W."/>
            <person name="Ujino-Ihara T."/>
            <person name="Uchiyama K."/>
            <person name="Matsumoto A."/>
            <person name="Izuno A."/>
            <person name="Tsumura Y."/>
            <person name="Toyoda A."/>
            <person name="Shigenobu S."/>
            <person name="Moriguchi Y."/>
            <person name="Ueno S."/>
            <person name="Kasahara M."/>
        </authorList>
    </citation>
    <scope>NUCLEOTIDE SEQUENCE</scope>
</reference>
<gene>
    <name evidence="1" type="ORF">SUGI_1450020</name>
    <name evidence="2" type="ORF">SUGI_1463420</name>
</gene>
<name>A0AAD3NRN5_CRYJA</name>
<keyword evidence="3" id="KW-1185">Reference proteome</keyword>
<dbReference type="AlphaFoldDB" id="A0AAD3NRN5"/>